<reference evidence="2" key="1">
    <citation type="journal article" date="2019" name="bioRxiv">
        <title>The Genome of the Zebra Mussel, Dreissena polymorpha: A Resource for Invasive Species Research.</title>
        <authorList>
            <person name="McCartney M.A."/>
            <person name="Auch B."/>
            <person name="Kono T."/>
            <person name="Mallez S."/>
            <person name="Zhang Y."/>
            <person name="Obille A."/>
            <person name="Becker A."/>
            <person name="Abrahante J.E."/>
            <person name="Garbe J."/>
            <person name="Badalamenti J.P."/>
            <person name="Herman A."/>
            <person name="Mangelson H."/>
            <person name="Liachko I."/>
            <person name="Sullivan S."/>
            <person name="Sone E.D."/>
            <person name="Koren S."/>
            <person name="Silverstein K.A.T."/>
            <person name="Beckman K.B."/>
            <person name="Gohl D.M."/>
        </authorList>
    </citation>
    <scope>NUCLEOTIDE SEQUENCE</scope>
    <source>
        <strain evidence="2">Duluth1</strain>
        <tissue evidence="2">Whole animal</tissue>
    </source>
</reference>
<evidence type="ECO:0000313" key="2">
    <source>
        <dbReference type="EMBL" id="KAH3698710.1"/>
    </source>
</evidence>
<accession>A0A9D4BK39</accession>
<keyword evidence="3" id="KW-1185">Reference proteome</keyword>
<evidence type="ECO:0000256" key="1">
    <source>
        <dbReference type="SAM" id="MobiDB-lite"/>
    </source>
</evidence>
<gene>
    <name evidence="2" type="ORF">DPMN_086256</name>
</gene>
<comment type="caution">
    <text evidence="2">The sequence shown here is derived from an EMBL/GenBank/DDBJ whole genome shotgun (WGS) entry which is preliminary data.</text>
</comment>
<feature type="region of interest" description="Disordered" evidence="1">
    <location>
        <begin position="36"/>
        <end position="71"/>
    </location>
</feature>
<name>A0A9D4BK39_DREPO</name>
<reference evidence="2" key="2">
    <citation type="submission" date="2020-11" db="EMBL/GenBank/DDBJ databases">
        <authorList>
            <person name="McCartney M.A."/>
            <person name="Auch B."/>
            <person name="Kono T."/>
            <person name="Mallez S."/>
            <person name="Becker A."/>
            <person name="Gohl D.M."/>
            <person name="Silverstein K.A.T."/>
            <person name="Koren S."/>
            <person name="Bechman K.B."/>
            <person name="Herman A."/>
            <person name="Abrahante J.E."/>
            <person name="Garbe J."/>
        </authorList>
    </citation>
    <scope>NUCLEOTIDE SEQUENCE</scope>
    <source>
        <strain evidence="2">Duluth1</strain>
        <tissue evidence="2">Whole animal</tissue>
    </source>
</reference>
<proteinExistence type="predicted"/>
<protein>
    <submittedName>
        <fullName evidence="2">Uncharacterized protein</fullName>
    </submittedName>
</protein>
<organism evidence="2 3">
    <name type="scientific">Dreissena polymorpha</name>
    <name type="common">Zebra mussel</name>
    <name type="synonym">Mytilus polymorpha</name>
    <dbReference type="NCBI Taxonomy" id="45954"/>
    <lineage>
        <taxon>Eukaryota</taxon>
        <taxon>Metazoa</taxon>
        <taxon>Spiralia</taxon>
        <taxon>Lophotrochozoa</taxon>
        <taxon>Mollusca</taxon>
        <taxon>Bivalvia</taxon>
        <taxon>Autobranchia</taxon>
        <taxon>Heteroconchia</taxon>
        <taxon>Euheterodonta</taxon>
        <taxon>Imparidentia</taxon>
        <taxon>Neoheterodontei</taxon>
        <taxon>Myida</taxon>
        <taxon>Dreissenoidea</taxon>
        <taxon>Dreissenidae</taxon>
        <taxon>Dreissena</taxon>
    </lineage>
</organism>
<dbReference type="AlphaFoldDB" id="A0A9D4BK39"/>
<evidence type="ECO:0000313" key="3">
    <source>
        <dbReference type="Proteomes" id="UP000828390"/>
    </source>
</evidence>
<sequence>MQTFRLIKSVNQSCNIHKLSLIHFVPGLALWNGRGGGGGGEPTNEFTARYGDHNHAHTRRVGSELRPPIGE</sequence>
<dbReference type="EMBL" id="JAIWYP010000016">
    <property type="protein sequence ID" value="KAH3698710.1"/>
    <property type="molecule type" value="Genomic_DNA"/>
</dbReference>
<dbReference type="Proteomes" id="UP000828390">
    <property type="component" value="Unassembled WGS sequence"/>
</dbReference>